<evidence type="ECO:0000256" key="1">
    <source>
        <dbReference type="SAM" id="MobiDB-lite"/>
    </source>
</evidence>
<organism evidence="3 4">
    <name type="scientific">Trichophyton interdigitale (strain MR816)</name>
    <dbReference type="NCBI Taxonomy" id="1215338"/>
    <lineage>
        <taxon>Eukaryota</taxon>
        <taxon>Fungi</taxon>
        <taxon>Dikarya</taxon>
        <taxon>Ascomycota</taxon>
        <taxon>Pezizomycotina</taxon>
        <taxon>Eurotiomycetes</taxon>
        <taxon>Eurotiomycetidae</taxon>
        <taxon>Onygenales</taxon>
        <taxon>Arthrodermataceae</taxon>
        <taxon>Trichophyton</taxon>
    </lineage>
</organism>
<feature type="compositionally biased region" description="Polar residues" evidence="1">
    <location>
        <begin position="1"/>
        <end position="11"/>
    </location>
</feature>
<dbReference type="Pfam" id="PF00069">
    <property type="entry name" value="Pkinase"/>
    <property type="match status" value="1"/>
</dbReference>
<protein>
    <submittedName>
        <fullName evidence="3">Serine/threonine protein kinase</fullName>
    </submittedName>
</protein>
<dbReference type="Gene3D" id="1.10.510.10">
    <property type="entry name" value="Transferase(Phosphotransferase) domain 1"/>
    <property type="match status" value="1"/>
</dbReference>
<dbReference type="GO" id="GO:0004674">
    <property type="term" value="F:protein serine/threonine kinase activity"/>
    <property type="evidence" value="ECO:0007669"/>
    <property type="project" value="UniProtKB-KW"/>
</dbReference>
<accession>A0A059J6L1</accession>
<feature type="region of interest" description="Disordered" evidence="1">
    <location>
        <begin position="1"/>
        <end position="20"/>
    </location>
</feature>
<dbReference type="SUPFAM" id="SSF56112">
    <property type="entry name" value="Protein kinase-like (PK-like)"/>
    <property type="match status" value="1"/>
</dbReference>
<keyword evidence="3" id="KW-0808">Transferase</keyword>
<evidence type="ECO:0000313" key="4">
    <source>
        <dbReference type="Proteomes" id="UP000024533"/>
    </source>
</evidence>
<dbReference type="EMBL" id="AOKY01000306">
    <property type="protein sequence ID" value="KDB23439.1"/>
    <property type="molecule type" value="Genomic_DNA"/>
</dbReference>
<gene>
    <name evidence="3" type="ORF">H109_04673</name>
</gene>
<dbReference type="SMART" id="SM00220">
    <property type="entry name" value="S_TKc"/>
    <property type="match status" value="1"/>
</dbReference>
<keyword evidence="4" id="KW-1185">Reference proteome</keyword>
<dbReference type="OrthoDB" id="4062651at2759"/>
<dbReference type="OMA" id="WARSRQN"/>
<dbReference type="InterPro" id="IPR000719">
    <property type="entry name" value="Prot_kinase_dom"/>
</dbReference>
<dbReference type="STRING" id="1215338.A0A059J6L1"/>
<dbReference type="Proteomes" id="UP000024533">
    <property type="component" value="Unassembled WGS sequence"/>
</dbReference>
<keyword evidence="3" id="KW-0723">Serine/threonine-protein kinase</keyword>
<dbReference type="AlphaFoldDB" id="A0A059J6L1"/>
<proteinExistence type="predicted"/>
<feature type="domain" description="Protein kinase" evidence="2">
    <location>
        <begin position="1"/>
        <end position="295"/>
    </location>
</feature>
<sequence length="299" mass="34427">MSTTFQANNDEPYTPGTMLRSDSSQTYKIENILVDLRKPLQCVYRASAEGKFYIVKNMVPGEFEYQLDLQRRLSSCPNVRAVIDTIKEPELFIFPFLAGDLLRLSLKPLSADIFSIMANTKPNNIPVDYYECDESLVNIKAVQISDLEDTVIVPPGKWLRGPLCGNAIWRSPESWCQSRQNQASDVFSFGIVMVFRISDSQLKAEDSWRHILRRHISYFADEVSFNGFLQHIGRENVFFERSVALAGTFTPGQLRQPFETWDYVDPDLRDLVGKMTNLDPTRRITAREALQHRWFNRAI</sequence>
<comment type="caution">
    <text evidence="3">The sequence shown here is derived from an EMBL/GenBank/DDBJ whole genome shotgun (WGS) entry which is preliminary data.</text>
</comment>
<reference evidence="3 4" key="1">
    <citation type="submission" date="2014-02" db="EMBL/GenBank/DDBJ databases">
        <title>The Genome Sequence of Trichophyton interdigitale MR816.</title>
        <authorList>
            <consortium name="The Broad Institute Genomics Platform"/>
            <person name="Cuomo C.A."/>
            <person name="White T.C."/>
            <person name="Graser Y."/>
            <person name="Martinez-Rossi N."/>
            <person name="Heitman J."/>
            <person name="Young S.K."/>
            <person name="Zeng Q."/>
            <person name="Gargeya S."/>
            <person name="Abouelleil A."/>
            <person name="Alvarado L."/>
            <person name="Chapman S.B."/>
            <person name="Gainer-Dewar J."/>
            <person name="Goldberg J."/>
            <person name="Griggs A."/>
            <person name="Gujja S."/>
            <person name="Hansen M."/>
            <person name="Howarth C."/>
            <person name="Imamovic A."/>
            <person name="Larimer J."/>
            <person name="Martinez D."/>
            <person name="Murphy C."/>
            <person name="Pearson M.D."/>
            <person name="Persinoti G."/>
            <person name="Poon T."/>
            <person name="Priest M."/>
            <person name="Roberts A.D."/>
            <person name="Saif S."/>
            <person name="Shea T.D."/>
            <person name="Sykes S.N."/>
            <person name="Wortman J."/>
            <person name="Nusbaum C."/>
            <person name="Birren B."/>
        </authorList>
    </citation>
    <scope>NUCLEOTIDE SEQUENCE [LARGE SCALE GENOMIC DNA]</scope>
    <source>
        <strain evidence="3 4">MR816</strain>
    </source>
</reference>
<evidence type="ECO:0000259" key="2">
    <source>
        <dbReference type="PROSITE" id="PS50011"/>
    </source>
</evidence>
<dbReference type="PROSITE" id="PS50011">
    <property type="entry name" value="PROTEIN_KINASE_DOM"/>
    <property type="match status" value="1"/>
</dbReference>
<dbReference type="InterPro" id="IPR011009">
    <property type="entry name" value="Kinase-like_dom_sf"/>
</dbReference>
<keyword evidence="3" id="KW-0418">Kinase</keyword>
<dbReference type="HOGENOM" id="CLU_054430_0_1_1"/>
<dbReference type="GO" id="GO:0005524">
    <property type="term" value="F:ATP binding"/>
    <property type="evidence" value="ECO:0007669"/>
    <property type="project" value="InterPro"/>
</dbReference>
<evidence type="ECO:0000313" key="3">
    <source>
        <dbReference type="EMBL" id="KDB23439.1"/>
    </source>
</evidence>
<name>A0A059J6L1_TRIIM</name>